<dbReference type="GO" id="GO:0019239">
    <property type="term" value="F:deaminase activity"/>
    <property type="evidence" value="ECO:0007669"/>
    <property type="project" value="TreeGrafter"/>
</dbReference>
<dbReference type="PANTHER" id="PTHR11803:SF59">
    <property type="entry name" value="ENDORIBONUCLEASE"/>
    <property type="match status" value="1"/>
</dbReference>
<dbReference type="InterPro" id="IPR019897">
    <property type="entry name" value="RidA_CS"/>
</dbReference>
<sequence>MQQAIRGFILVVGAAAALWSLPAMAQVTRAGPEGSPIAASVTIPPGATVVNLSGALASEADPSAPEGSVERYGDTEVQTRSVLRKLAAGLAAQGMGPEDVVMMRVYLVAPPGSDRMDFGGMMKAYREMFGTAGQPNKPARVTVQVAALAAPQFLVEIEVQAAKVMDR</sequence>
<dbReference type="InterPro" id="IPR006175">
    <property type="entry name" value="YjgF/YER057c/UK114"/>
</dbReference>
<comment type="caution">
    <text evidence="3">The sequence shown here is derived from an EMBL/GenBank/DDBJ whole genome shotgun (WGS) entry which is preliminary data.</text>
</comment>
<dbReference type="InterPro" id="IPR035959">
    <property type="entry name" value="RutC-like_sf"/>
</dbReference>
<reference evidence="3" key="1">
    <citation type="submission" date="2022-09" db="EMBL/GenBank/DDBJ databases">
        <title>The genome sequence of Tsuneonella sp. YG55.</title>
        <authorList>
            <person name="Liu Y."/>
        </authorList>
    </citation>
    <scope>NUCLEOTIDE SEQUENCE</scope>
    <source>
        <strain evidence="3">YG55</strain>
    </source>
</reference>
<evidence type="ECO:0000256" key="1">
    <source>
        <dbReference type="ARBA" id="ARBA00010552"/>
    </source>
</evidence>
<protein>
    <submittedName>
        <fullName evidence="3">RidA family protein</fullName>
    </submittedName>
</protein>
<dbReference type="GO" id="GO:0005829">
    <property type="term" value="C:cytosol"/>
    <property type="evidence" value="ECO:0007669"/>
    <property type="project" value="TreeGrafter"/>
</dbReference>
<keyword evidence="2" id="KW-0732">Signal</keyword>
<accession>A0A9X2W305</accession>
<evidence type="ECO:0000313" key="3">
    <source>
        <dbReference type="EMBL" id="MCT2559284.1"/>
    </source>
</evidence>
<dbReference type="Proteomes" id="UP001142648">
    <property type="component" value="Unassembled WGS sequence"/>
</dbReference>
<proteinExistence type="inferred from homology"/>
<organism evidence="3 4">
    <name type="scientific">Tsuneonella litorea</name>
    <dbReference type="NCBI Taxonomy" id="2976475"/>
    <lineage>
        <taxon>Bacteria</taxon>
        <taxon>Pseudomonadati</taxon>
        <taxon>Pseudomonadota</taxon>
        <taxon>Alphaproteobacteria</taxon>
        <taxon>Sphingomonadales</taxon>
        <taxon>Erythrobacteraceae</taxon>
        <taxon>Tsuneonella</taxon>
    </lineage>
</organism>
<dbReference type="SUPFAM" id="SSF55298">
    <property type="entry name" value="YjgF-like"/>
    <property type="match status" value="1"/>
</dbReference>
<evidence type="ECO:0000256" key="2">
    <source>
        <dbReference type="SAM" id="SignalP"/>
    </source>
</evidence>
<dbReference type="RefSeq" id="WP_259962155.1">
    <property type="nucleotide sequence ID" value="NZ_JAOAMV010000004.1"/>
</dbReference>
<dbReference type="AlphaFoldDB" id="A0A9X2W305"/>
<dbReference type="PANTHER" id="PTHR11803">
    <property type="entry name" value="2-IMINOBUTANOATE/2-IMINOPROPANOATE DEAMINASE RIDA"/>
    <property type="match status" value="1"/>
</dbReference>
<keyword evidence="4" id="KW-1185">Reference proteome</keyword>
<gene>
    <name evidence="3" type="ORF">N0B51_09835</name>
</gene>
<dbReference type="Gene3D" id="3.30.1330.40">
    <property type="entry name" value="RutC-like"/>
    <property type="match status" value="1"/>
</dbReference>
<dbReference type="CDD" id="cd06151">
    <property type="entry name" value="YjgF_YER057c_UK114_like_3"/>
    <property type="match status" value="1"/>
</dbReference>
<dbReference type="EMBL" id="JAOAMV010000004">
    <property type="protein sequence ID" value="MCT2559284.1"/>
    <property type="molecule type" value="Genomic_DNA"/>
</dbReference>
<feature type="signal peptide" evidence="2">
    <location>
        <begin position="1"/>
        <end position="25"/>
    </location>
</feature>
<evidence type="ECO:0000313" key="4">
    <source>
        <dbReference type="Proteomes" id="UP001142648"/>
    </source>
</evidence>
<dbReference type="PROSITE" id="PS01094">
    <property type="entry name" value="UPF0076"/>
    <property type="match status" value="1"/>
</dbReference>
<comment type="similarity">
    <text evidence="1">Belongs to the RutC family.</text>
</comment>
<dbReference type="Pfam" id="PF01042">
    <property type="entry name" value="Ribonuc_L-PSP"/>
    <property type="match status" value="1"/>
</dbReference>
<name>A0A9X2W305_9SPHN</name>
<feature type="chain" id="PRO_5040758155" evidence="2">
    <location>
        <begin position="26"/>
        <end position="167"/>
    </location>
</feature>